<dbReference type="CDD" id="cd02883">
    <property type="entry name" value="NUDIX_Hydrolase"/>
    <property type="match status" value="1"/>
</dbReference>
<protein>
    <submittedName>
        <fullName evidence="4">NUDIX hydrolase</fullName>
    </submittedName>
</protein>
<comment type="cofactor">
    <cofactor evidence="1">
        <name>Mg(2+)</name>
        <dbReference type="ChEBI" id="CHEBI:18420"/>
    </cofactor>
</comment>
<comment type="caution">
    <text evidence="4">The sequence shown here is derived from an EMBL/GenBank/DDBJ whole genome shotgun (WGS) entry which is preliminary data.</text>
</comment>
<feature type="domain" description="Nudix hydrolase" evidence="3">
    <location>
        <begin position="8"/>
        <end position="140"/>
    </location>
</feature>
<dbReference type="PRINTS" id="PR00502">
    <property type="entry name" value="NUDIXFAMILY"/>
</dbReference>
<dbReference type="InterPro" id="IPR015797">
    <property type="entry name" value="NUDIX_hydrolase-like_dom_sf"/>
</dbReference>
<dbReference type="InterPro" id="IPR020476">
    <property type="entry name" value="Nudix_hydrolase"/>
</dbReference>
<dbReference type="Pfam" id="PF00293">
    <property type="entry name" value="NUDIX"/>
    <property type="match status" value="1"/>
</dbReference>
<reference evidence="4 5" key="1">
    <citation type="submission" date="2018-08" db="EMBL/GenBank/DDBJ databases">
        <title>Whole genome sequence analysis of Dermacoccus abyssi bacteria isolated from Deep Mariana trench Micromonospora spp reveals genes involved in the environmental adaptation and production of secondary metabolites.</title>
        <authorList>
            <person name="Abdel-Mageed W.M."/>
            <person name="Lehri B."/>
            <person name="Nouioui I."/>
            <person name="Goodfellow I."/>
            <person name="Jaspars M."/>
            <person name="Karlyshev A."/>
        </authorList>
    </citation>
    <scope>NUCLEOTIDE SEQUENCE [LARGE SCALE GENOMIC DNA]</scope>
    <source>
        <strain evidence="4 5">MT1.1</strain>
    </source>
</reference>
<name>A0A417Z4J9_9MICO</name>
<dbReference type="GO" id="GO:0016787">
    <property type="term" value="F:hydrolase activity"/>
    <property type="evidence" value="ECO:0007669"/>
    <property type="project" value="UniProtKB-KW"/>
</dbReference>
<dbReference type="Gene3D" id="3.90.79.10">
    <property type="entry name" value="Nucleoside Triphosphate Pyrophosphohydrolase"/>
    <property type="match status" value="1"/>
</dbReference>
<dbReference type="InterPro" id="IPR000086">
    <property type="entry name" value="NUDIX_hydrolase_dom"/>
</dbReference>
<dbReference type="EMBL" id="QWLM01000008">
    <property type="protein sequence ID" value="RHW45670.1"/>
    <property type="molecule type" value="Genomic_DNA"/>
</dbReference>
<dbReference type="PANTHER" id="PTHR43046:SF16">
    <property type="entry name" value="ADP-RIBOSE PYROPHOSPHATASE YJHB-RELATED"/>
    <property type="match status" value="1"/>
</dbReference>
<accession>A0A417Z4J9</accession>
<gene>
    <name evidence="4" type="ORF">D1832_08145</name>
</gene>
<dbReference type="AlphaFoldDB" id="A0A417Z4J9"/>
<evidence type="ECO:0000256" key="1">
    <source>
        <dbReference type="ARBA" id="ARBA00001946"/>
    </source>
</evidence>
<evidence type="ECO:0000313" key="5">
    <source>
        <dbReference type="Proteomes" id="UP000285376"/>
    </source>
</evidence>
<dbReference type="PANTHER" id="PTHR43046">
    <property type="entry name" value="GDP-MANNOSE MANNOSYL HYDROLASE"/>
    <property type="match status" value="1"/>
</dbReference>
<dbReference type="SUPFAM" id="SSF55811">
    <property type="entry name" value="Nudix"/>
    <property type="match status" value="1"/>
</dbReference>
<proteinExistence type="predicted"/>
<dbReference type="PROSITE" id="PS51462">
    <property type="entry name" value="NUDIX"/>
    <property type="match status" value="1"/>
</dbReference>
<evidence type="ECO:0000256" key="2">
    <source>
        <dbReference type="ARBA" id="ARBA00022801"/>
    </source>
</evidence>
<keyword evidence="2 4" id="KW-0378">Hydrolase</keyword>
<sequence>MGRGARYGRRVSAGVRIAVVALVAHDRVLLVHRHPSRQNFPDLWDLPGGHVEDGEDWSDAAARECLEELGVGVKNLLQVPVGLAIPGVDARAFVTSCWSGSPANLEPDEHDDLGWFTAEELVGLTMVHPSTRAAVEGALELGISC</sequence>
<dbReference type="Proteomes" id="UP000285376">
    <property type="component" value="Unassembled WGS sequence"/>
</dbReference>
<evidence type="ECO:0000259" key="3">
    <source>
        <dbReference type="PROSITE" id="PS51462"/>
    </source>
</evidence>
<evidence type="ECO:0000313" key="4">
    <source>
        <dbReference type="EMBL" id="RHW45670.1"/>
    </source>
</evidence>
<organism evidence="4 5">
    <name type="scientific">Dermacoccus abyssi</name>
    <dbReference type="NCBI Taxonomy" id="322596"/>
    <lineage>
        <taxon>Bacteria</taxon>
        <taxon>Bacillati</taxon>
        <taxon>Actinomycetota</taxon>
        <taxon>Actinomycetes</taxon>
        <taxon>Micrococcales</taxon>
        <taxon>Dermacoccaceae</taxon>
        <taxon>Dermacoccus</taxon>
    </lineage>
</organism>